<evidence type="ECO:0000256" key="2">
    <source>
        <dbReference type="ARBA" id="ARBA00022803"/>
    </source>
</evidence>
<dbReference type="Pfam" id="PF13432">
    <property type="entry name" value="TPR_16"/>
    <property type="match status" value="2"/>
</dbReference>
<dbReference type="CTD" id="9652"/>
<evidence type="ECO:0000313" key="6">
    <source>
        <dbReference type="RefSeq" id="XP_032824451.1"/>
    </source>
</evidence>
<reference evidence="5 6" key="1">
    <citation type="submission" date="2025-04" db="UniProtKB">
        <authorList>
            <consortium name="RefSeq"/>
        </authorList>
    </citation>
    <scope>IDENTIFICATION</scope>
    <source>
        <tissue evidence="5 6">Sperm</tissue>
    </source>
</reference>
<evidence type="ECO:0000313" key="4">
    <source>
        <dbReference type="Proteomes" id="UP001318040"/>
    </source>
</evidence>
<dbReference type="RefSeq" id="XP_032824454.1">
    <property type="nucleotide sequence ID" value="XM_032968563.1"/>
</dbReference>
<dbReference type="SUPFAM" id="SSF48452">
    <property type="entry name" value="TPR-like"/>
    <property type="match status" value="6"/>
</dbReference>
<dbReference type="InterPro" id="IPR039226">
    <property type="entry name" value="Ski3/TTC37"/>
</dbReference>
<protein>
    <submittedName>
        <fullName evidence="5 6">Tetratricopeptide repeat protein 37 isoform X1</fullName>
    </submittedName>
</protein>
<dbReference type="RefSeq" id="XP_032824451.1">
    <property type="nucleotide sequence ID" value="XM_032968560.1"/>
</dbReference>
<feature type="repeat" description="TPR" evidence="3">
    <location>
        <begin position="597"/>
        <end position="630"/>
    </location>
</feature>
<keyword evidence="4" id="KW-1185">Reference proteome</keyword>
<dbReference type="InterPro" id="IPR011990">
    <property type="entry name" value="TPR-like_helical_dom_sf"/>
</dbReference>
<dbReference type="SMART" id="SM00028">
    <property type="entry name" value="TPR"/>
    <property type="match status" value="11"/>
</dbReference>
<keyword evidence="1" id="KW-0677">Repeat</keyword>
<dbReference type="GO" id="GO:0006401">
    <property type="term" value="P:RNA catabolic process"/>
    <property type="evidence" value="ECO:0007669"/>
    <property type="project" value="InterPro"/>
</dbReference>
<name>A0AAJ7TUQ4_PETMA</name>
<dbReference type="RefSeq" id="XP_032824453.1">
    <property type="nucleotide sequence ID" value="XM_032968562.1"/>
</dbReference>
<dbReference type="GO" id="GO:0055087">
    <property type="term" value="C:Ski complex"/>
    <property type="evidence" value="ECO:0007669"/>
    <property type="project" value="InterPro"/>
</dbReference>
<dbReference type="Gene3D" id="1.25.40.10">
    <property type="entry name" value="Tetratricopeptide repeat domain"/>
    <property type="match status" value="7"/>
</dbReference>
<feature type="repeat" description="TPR" evidence="3">
    <location>
        <begin position="879"/>
        <end position="912"/>
    </location>
</feature>
<feature type="repeat" description="TPR" evidence="3">
    <location>
        <begin position="40"/>
        <end position="73"/>
    </location>
</feature>
<evidence type="ECO:0000313" key="8">
    <source>
        <dbReference type="RefSeq" id="XP_032824454.1"/>
    </source>
</evidence>
<dbReference type="Pfam" id="PF14559">
    <property type="entry name" value="TPR_19"/>
    <property type="match status" value="1"/>
</dbReference>
<evidence type="ECO:0000313" key="7">
    <source>
        <dbReference type="RefSeq" id="XP_032824453.1"/>
    </source>
</evidence>
<gene>
    <name evidence="5 6 7 8 9" type="primary">TTC37</name>
</gene>
<sequence>MASKEVKVALKAAREAINGKDFKEVLKHCKAVLQADKENYTAWVFIGVAAGELDQPEKAEDSFRRAAHIDPAQPLAWQGLASLCEKTEQPRFKQALPDVYEKLLGIFESSDHAKWCDICKKLAETQEAQQRVVEAVRAWVRLYEWKRRQDGVDGTELRTLWGRVTSALARADAAGPAADGGLECAYERLLEMGSEDVAGPEEEKLLVNYITFLSKRAGAEERLRTTCAAALARDGAGRALLERVATVYVGAGDASEAAVRCYERLRAVEPRSAAARVGLALGELREGRLGDARETLREVSAEEPGFLPAWRHLSDVLLRTHDHHGAAAATEHALQLLTKQEAGSVASGAQRRALLRIRAEALTASRPEEAAAIYAELLVEAAVDVDLRVGLADALLKGKQLPEARQIVEELRASNADSVAVLALHGRLALEEGDLALAESRSGAALAMEPENGRLQLQLGLVLWEGGGEGRTDKTKACAHFLKAARCDPFLGDAFLHLGLFYRDVAGDLGRARGCFRRTLELSPAEPRAGAGAVDCSVTLGDEDAALQILTAVTEQAVAGTAQWAWLRLGLYHLRRRDHPRAITCLQSALRAEPRDAVSWECLGEAYLARGAYTAAGKAFARSAELAPGPQSTYSRYQTAAIRQSLGSHAEAARLYQQLLCDDPTHVPALKGLAESHVALARALLADHLDGRAVSHTQEALAALASAVVLRPDFSCLWKLVGDACTALHRLHPSSVSLGVPAILLGPGDGGLPAGTTATVGKRAALELGARCYGRALRLLPGCSGPWHDLGVNYYRQAQHLRQEAARSPSTELAQETAGAAMEVLDKALQSLKKAVMLDSSNHRHWSALGVVAASEGVKNEALAQHAFIKSIQAEQNNVVAWTHLGALYLGKGSMELAHEAFKVAQSLEPSYVASWIGQALIAETIGSDEAMDLFRHTTELGVHVEGALGYVHWVCTTLRQQRPGHGGGTATAAAPVLYSVERMGAVPSAHQAACKYIERYPDDAVALTMLGLLSEHLDLHRQAVDAYHRALEVIRSSGEQEKLNWALRNYGRALHAAGRYGEAAATFRAASPVPAHFDDTAGLALALFKLGKLEESYAAYERALAAAASDADRSLVLTALAAVEFRRGRHDAAKTLLFRCSLSKEPCEEGLLALCALGLALGDPTLSAAALSELAKPRVSAGRGGVARGARAGRGAARASRVSLLTVALLALRGDGVAVQRQASKAVHRNPGDASLWEFLARVVPQFTPNKAKGGATAAQVATILDFSIAKRAPRYHAVNLLAGGSGLRGLKASQRAVHLYPDDAAGWACVLAASHADAVRRWADATAPRPRPGLSDAVLDIVATRVNSGEVEAGLHDLGGWVHCQAASAELWEGRNKAALRACFKGLDSLGDDDGARLTLSFVAALVRFCEALTSGGRSWGGALEDLRSATLDTATPYAWQALAGVYLRAGRALAAEVCYRHGLQVAARVGDFSGKVSSLLRLAHLAVVIVAAGVKEERWAPLAQEALATLAKAAPGEAVTRLLQGALPFCMNPGARQTRKALERAARGAGIEASIARCLLVRHLLLKSDDHLLQILLEDVKTCGDTRTLALHARLSAGS</sequence>
<keyword evidence="2 3" id="KW-0802">TPR repeat</keyword>
<dbReference type="InterPro" id="IPR019734">
    <property type="entry name" value="TPR_rpt"/>
</dbReference>
<proteinExistence type="predicted"/>
<dbReference type="Proteomes" id="UP001318040">
    <property type="component" value="Chromosome 40"/>
</dbReference>
<dbReference type="RefSeq" id="XP_032824455.1">
    <property type="nucleotide sequence ID" value="XM_032968564.1"/>
</dbReference>
<organism evidence="4 9">
    <name type="scientific">Petromyzon marinus</name>
    <name type="common">Sea lamprey</name>
    <dbReference type="NCBI Taxonomy" id="7757"/>
    <lineage>
        <taxon>Eukaryota</taxon>
        <taxon>Metazoa</taxon>
        <taxon>Chordata</taxon>
        <taxon>Craniata</taxon>
        <taxon>Vertebrata</taxon>
        <taxon>Cyclostomata</taxon>
        <taxon>Hyperoartia</taxon>
        <taxon>Petromyzontiformes</taxon>
        <taxon>Petromyzontidae</taxon>
        <taxon>Petromyzon</taxon>
    </lineage>
</organism>
<accession>A0AAJ7TUQ4</accession>
<dbReference type="PROSITE" id="PS50005">
    <property type="entry name" value="TPR"/>
    <property type="match status" value="4"/>
</dbReference>
<evidence type="ECO:0000256" key="3">
    <source>
        <dbReference type="PROSITE-ProRule" id="PRU00339"/>
    </source>
</evidence>
<evidence type="ECO:0000256" key="1">
    <source>
        <dbReference type="ARBA" id="ARBA00022737"/>
    </source>
</evidence>
<dbReference type="PANTHER" id="PTHR15704">
    <property type="entry name" value="SUPERKILLER 3 PROTEIN-RELATED"/>
    <property type="match status" value="1"/>
</dbReference>
<evidence type="ECO:0000313" key="5">
    <source>
        <dbReference type="RefSeq" id="XP_032824450.1"/>
    </source>
</evidence>
<evidence type="ECO:0000313" key="9">
    <source>
        <dbReference type="RefSeq" id="XP_032824455.1"/>
    </source>
</evidence>
<feature type="repeat" description="TPR" evidence="3">
    <location>
        <begin position="563"/>
        <end position="596"/>
    </location>
</feature>
<dbReference type="KEGG" id="pmrn:116950640"/>
<dbReference type="RefSeq" id="XP_032824450.1">
    <property type="nucleotide sequence ID" value="XM_032968559.1"/>
</dbReference>
<dbReference type="PANTHER" id="PTHR15704:SF7">
    <property type="entry name" value="SUPERKILLER COMPLEX PROTEIN 3"/>
    <property type="match status" value="1"/>
</dbReference>